<reference evidence="2" key="1">
    <citation type="journal article" date="2015" name="Nature">
        <title>Complex archaea that bridge the gap between prokaryotes and eukaryotes.</title>
        <authorList>
            <person name="Spang A."/>
            <person name="Saw J.H."/>
            <person name="Jorgensen S.L."/>
            <person name="Zaremba-Niedzwiedzka K."/>
            <person name="Martijn J."/>
            <person name="Lind A.E."/>
            <person name="van Eijk R."/>
            <person name="Schleper C."/>
            <person name="Guy L."/>
            <person name="Ettema T.J."/>
        </authorList>
    </citation>
    <scope>NUCLEOTIDE SEQUENCE</scope>
</reference>
<evidence type="ECO:0000256" key="1">
    <source>
        <dbReference type="SAM" id="Phobius"/>
    </source>
</evidence>
<sequence>MIKYKLIEHVIITFILSWLASVGVLVLYVALLGYNIWIGLAGVNLITMMIVYMTMYK</sequence>
<keyword evidence="1" id="KW-0472">Membrane</keyword>
<accession>A0A0F9RMI8</accession>
<organism evidence="2">
    <name type="scientific">marine sediment metagenome</name>
    <dbReference type="NCBI Taxonomy" id="412755"/>
    <lineage>
        <taxon>unclassified sequences</taxon>
        <taxon>metagenomes</taxon>
        <taxon>ecological metagenomes</taxon>
    </lineage>
</organism>
<gene>
    <name evidence="2" type="ORF">LCGC14_0577010</name>
</gene>
<keyword evidence="1" id="KW-1133">Transmembrane helix</keyword>
<feature type="transmembrane region" description="Helical" evidence="1">
    <location>
        <begin position="36"/>
        <end position="55"/>
    </location>
</feature>
<dbReference type="EMBL" id="LAZR01000864">
    <property type="protein sequence ID" value="KKN55959.1"/>
    <property type="molecule type" value="Genomic_DNA"/>
</dbReference>
<dbReference type="AlphaFoldDB" id="A0A0F9RMI8"/>
<evidence type="ECO:0000313" key="2">
    <source>
        <dbReference type="EMBL" id="KKN55959.1"/>
    </source>
</evidence>
<proteinExistence type="predicted"/>
<keyword evidence="1" id="KW-0812">Transmembrane</keyword>
<feature type="transmembrane region" description="Helical" evidence="1">
    <location>
        <begin position="12"/>
        <end position="30"/>
    </location>
</feature>
<protein>
    <submittedName>
        <fullName evidence="2">Uncharacterized protein</fullName>
    </submittedName>
</protein>
<name>A0A0F9RMI8_9ZZZZ</name>
<comment type="caution">
    <text evidence="2">The sequence shown here is derived from an EMBL/GenBank/DDBJ whole genome shotgun (WGS) entry which is preliminary data.</text>
</comment>